<accession>A0A3N4LR38</accession>
<proteinExistence type="predicted"/>
<dbReference type="AlphaFoldDB" id="A0A3N4LR38"/>
<keyword evidence="2" id="KW-1185">Reference proteome</keyword>
<dbReference type="InParanoid" id="A0A3N4LR38"/>
<organism evidence="1 2">
    <name type="scientific">Terfezia boudieri ATCC MYA-4762</name>
    <dbReference type="NCBI Taxonomy" id="1051890"/>
    <lineage>
        <taxon>Eukaryota</taxon>
        <taxon>Fungi</taxon>
        <taxon>Dikarya</taxon>
        <taxon>Ascomycota</taxon>
        <taxon>Pezizomycotina</taxon>
        <taxon>Pezizomycetes</taxon>
        <taxon>Pezizales</taxon>
        <taxon>Pezizaceae</taxon>
        <taxon>Terfezia</taxon>
    </lineage>
</organism>
<protein>
    <submittedName>
        <fullName evidence="1">Uncharacterized protein</fullName>
    </submittedName>
</protein>
<gene>
    <name evidence="1" type="ORF">L211DRAFT_295555</name>
</gene>
<dbReference type="Proteomes" id="UP000267821">
    <property type="component" value="Unassembled WGS sequence"/>
</dbReference>
<sequence length="65" mass="7629">MPLCFDFISSRALMNLHVHRYPGFEHKTIKRTIKTAPANNEEKRNCKSENKNWRKTSKIKLLLGS</sequence>
<reference evidence="1 2" key="1">
    <citation type="journal article" date="2018" name="Nat. Ecol. Evol.">
        <title>Pezizomycetes genomes reveal the molecular basis of ectomycorrhizal truffle lifestyle.</title>
        <authorList>
            <person name="Murat C."/>
            <person name="Payen T."/>
            <person name="Noel B."/>
            <person name="Kuo A."/>
            <person name="Morin E."/>
            <person name="Chen J."/>
            <person name="Kohler A."/>
            <person name="Krizsan K."/>
            <person name="Balestrini R."/>
            <person name="Da Silva C."/>
            <person name="Montanini B."/>
            <person name="Hainaut M."/>
            <person name="Levati E."/>
            <person name="Barry K.W."/>
            <person name="Belfiori B."/>
            <person name="Cichocki N."/>
            <person name="Clum A."/>
            <person name="Dockter R.B."/>
            <person name="Fauchery L."/>
            <person name="Guy J."/>
            <person name="Iotti M."/>
            <person name="Le Tacon F."/>
            <person name="Lindquist E.A."/>
            <person name="Lipzen A."/>
            <person name="Malagnac F."/>
            <person name="Mello A."/>
            <person name="Molinier V."/>
            <person name="Miyauchi S."/>
            <person name="Poulain J."/>
            <person name="Riccioni C."/>
            <person name="Rubini A."/>
            <person name="Sitrit Y."/>
            <person name="Splivallo R."/>
            <person name="Traeger S."/>
            <person name="Wang M."/>
            <person name="Zifcakova L."/>
            <person name="Wipf D."/>
            <person name="Zambonelli A."/>
            <person name="Paolocci F."/>
            <person name="Nowrousian M."/>
            <person name="Ottonello S."/>
            <person name="Baldrian P."/>
            <person name="Spatafora J.W."/>
            <person name="Henrissat B."/>
            <person name="Nagy L.G."/>
            <person name="Aury J.M."/>
            <person name="Wincker P."/>
            <person name="Grigoriev I.V."/>
            <person name="Bonfante P."/>
            <person name="Martin F.M."/>
        </authorList>
    </citation>
    <scope>NUCLEOTIDE SEQUENCE [LARGE SCALE GENOMIC DNA]</scope>
    <source>
        <strain evidence="1 2">ATCC MYA-4762</strain>
    </source>
</reference>
<evidence type="ECO:0000313" key="2">
    <source>
        <dbReference type="Proteomes" id="UP000267821"/>
    </source>
</evidence>
<dbReference type="EMBL" id="ML121548">
    <property type="protein sequence ID" value="RPB23081.1"/>
    <property type="molecule type" value="Genomic_DNA"/>
</dbReference>
<name>A0A3N4LR38_9PEZI</name>
<evidence type="ECO:0000313" key="1">
    <source>
        <dbReference type="EMBL" id="RPB23081.1"/>
    </source>
</evidence>